<reference evidence="2" key="1">
    <citation type="journal article" date="2020" name="Stud. Mycol.">
        <title>101 Dothideomycetes genomes: a test case for predicting lifestyles and emergence of pathogens.</title>
        <authorList>
            <person name="Haridas S."/>
            <person name="Albert R."/>
            <person name="Binder M."/>
            <person name="Bloem J."/>
            <person name="Labutti K."/>
            <person name="Salamov A."/>
            <person name="Andreopoulos B."/>
            <person name="Baker S."/>
            <person name="Barry K."/>
            <person name="Bills G."/>
            <person name="Bluhm B."/>
            <person name="Cannon C."/>
            <person name="Castanera R."/>
            <person name="Culley D."/>
            <person name="Daum C."/>
            <person name="Ezra D."/>
            <person name="Gonzalez J."/>
            <person name="Henrissat B."/>
            <person name="Kuo A."/>
            <person name="Liang C."/>
            <person name="Lipzen A."/>
            <person name="Lutzoni F."/>
            <person name="Magnuson J."/>
            <person name="Mondo S."/>
            <person name="Nolan M."/>
            <person name="Ohm R."/>
            <person name="Pangilinan J."/>
            <person name="Park H.-J."/>
            <person name="Ramirez L."/>
            <person name="Alfaro M."/>
            <person name="Sun H."/>
            <person name="Tritt A."/>
            <person name="Yoshinaga Y."/>
            <person name="Zwiers L.-H."/>
            <person name="Turgeon B."/>
            <person name="Goodwin S."/>
            <person name="Spatafora J."/>
            <person name="Crous P."/>
            <person name="Grigoriev I."/>
        </authorList>
    </citation>
    <scope>NUCLEOTIDE SEQUENCE</scope>
    <source>
        <strain evidence="2">CBS 101060</strain>
    </source>
</reference>
<keyword evidence="1" id="KW-1133">Transmembrane helix</keyword>
<keyword evidence="1" id="KW-0472">Membrane</keyword>
<feature type="transmembrane region" description="Helical" evidence="1">
    <location>
        <begin position="12"/>
        <end position="33"/>
    </location>
</feature>
<dbReference type="AlphaFoldDB" id="A0A9P4S5R7"/>
<protein>
    <submittedName>
        <fullName evidence="2">Uncharacterized protein</fullName>
    </submittedName>
</protein>
<comment type="caution">
    <text evidence="2">The sequence shown here is derived from an EMBL/GenBank/DDBJ whole genome shotgun (WGS) entry which is preliminary data.</text>
</comment>
<dbReference type="OrthoDB" id="262547at2759"/>
<dbReference type="Proteomes" id="UP000799429">
    <property type="component" value="Unassembled WGS sequence"/>
</dbReference>
<proteinExistence type="predicted"/>
<dbReference type="EMBL" id="MU006102">
    <property type="protein sequence ID" value="KAF2836672.1"/>
    <property type="molecule type" value="Genomic_DNA"/>
</dbReference>
<keyword evidence="3" id="KW-1185">Reference proteome</keyword>
<gene>
    <name evidence="2" type="ORF">M501DRAFT_938977</name>
</gene>
<keyword evidence="1" id="KW-0812">Transmembrane</keyword>
<evidence type="ECO:0000313" key="3">
    <source>
        <dbReference type="Proteomes" id="UP000799429"/>
    </source>
</evidence>
<name>A0A9P4S5R7_9PEZI</name>
<accession>A0A9P4S5R7</accession>
<sequence length="76" mass="8304">MVLDNDTRGWIMTALSGIACTLGASVICVDLIVRQFPGKKDFRIQDSNVFLSSSLSLSFGVMVKSPLSRIIVFSCF</sequence>
<organism evidence="2 3">
    <name type="scientific">Patellaria atrata CBS 101060</name>
    <dbReference type="NCBI Taxonomy" id="1346257"/>
    <lineage>
        <taxon>Eukaryota</taxon>
        <taxon>Fungi</taxon>
        <taxon>Dikarya</taxon>
        <taxon>Ascomycota</taxon>
        <taxon>Pezizomycotina</taxon>
        <taxon>Dothideomycetes</taxon>
        <taxon>Dothideomycetes incertae sedis</taxon>
        <taxon>Patellariales</taxon>
        <taxon>Patellariaceae</taxon>
        <taxon>Patellaria</taxon>
    </lineage>
</organism>
<evidence type="ECO:0000256" key="1">
    <source>
        <dbReference type="SAM" id="Phobius"/>
    </source>
</evidence>
<evidence type="ECO:0000313" key="2">
    <source>
        <dbReference type="EMBL" id="KAF2836672.1"/>
    </source>
</evidence>